<proteinExistence type="predicted"/>
<accession>A0AAE1CMA1</accession>
<dbReference type="EMBL" id="JAWDGP010007584">
    <property type="protein sequence ID" value="KAK3712330.1"/>
    <property type="molecule type" value="Genomic_DNA"/>
</dbReference>
<evidence type="ECO:0000313" key="2">
    <source>
        <dbReference type="Proteomes" id="UP001283361"/>
    </source>
</evidence>
<name>A0AAE1CMA1_9GAST</name>
<reference evidence="1" key="1">
    <citation type="journal article" date="2023" name="G3 (Bethesda)">
        <title>A reference genome for the long-term kleptoplast-retaining sea slug Elysia crispata morphotype clarki.</title>
        <authorList>
            <person name="Eastman K.E."/>
            <person name="Pendleton A.L."/>
            <person name="Shaikh M.A."/>
            <person name="Suttiyut T."/>
            <person name="Ogas R."/>
            <person name="Tomko P."/>
            <person name="Gavelis G."/>
            <person name="Widhalm J.R."/>
            <person name="Wisecaver J.H."/>
        </authorList>
    </citation>
    <scope>NUCLEOTIDE SEQUENCE</scope>
    <source>
        <strain evidence="1">ECLA1</strain>
    </source>
</reference>
<evidence type="ECO:0000313" key="1">
    <source>
        <dbReference type="EMBL" id="KAK3712330.1"/>
    </source>
</evidence>
<dbReference type="Proteomes" id="UP001283361">
    <property type="component" value="Unassembled WGS sequence"/>
</dbReference>
<protein>
    <submittedName>
        <fullName evidence="1">Uncharacterized protein</fullName>
    </submittedName>
</protein>
<keyword evidence="2" id="KW-1185">Reference proteome</keyword>
<gene>
    <name evidence="1" type="ORF">RRG08_002661</name>
</gene>
<dbReference type="AlphaFoldDB" id="A0AAE1CMA1"/>
<organism evidence="1 2">
    <name type="scientific">Elysia crispata</name>
    <name type="common">lettuce slug</name>
    <dbReference type="NCBI Taxonomy" id="231223"/>
    <lineage>
        <taxon>Eukaryota</taxon>
        <taxon>Metazoa</taxon>
        <taxon>Spiralia</taxon>
        <taxon>Lophotrochozoa</taxon>
        <taxon>Mollusca</taxon>
        <taxon>Gastropoda</taxon>
        <taxon>Heterobranchia</taxon>
        <taxon>Euthyneura</taxon>
        <taxon>Panpulmonata</taxon>
        <taxon>Sacoglossa</taxon>
        <taxon>Placobranchoidea</taxon>
        <taxon>Plakobranchidae</taxon>
        <taxon>Elysia</taxon>
    </lineage>
</organism>
<comment type="caution">
    <text evidence="1">The sequence shown here is derived from an EMBL/GenBank/DDBJ whole genome shotgun (WGS) entry which is preliminary data.</text>
</comment>
<sequence length="84" mass="9410">MGLEDERGSQFTSLASGAGVLANGRGENILSLTQGLLAAWDHLEFGEPLARPRLEIDPLDLELYVIRKLMFEKIEGIYTLHWLL</sequence>